<gene>
    <name evidence="2" type="ORF">GCM10007877_10020</name>
</gene>
<keyword evidence="1" id="KW-0732">Signal</keyword>
<dbReference type="EMBL" id="BSPD01000029">
    <property type="protein sequence ID" value="GLS25288.1"/>
    <property type="molecule type" value="Genomic_DNA"/>
</dbReference>
<proteinExistence type="predicted"/>
<dbReference type="Proteomes" id="UP001156870">
    <property type="component" value="Unassembled WGS sequence"/>
</dbReference>
<name>A0AA37T4W2_9GAMM</name>
<keyword evidence="3" id="KW-1185">Reference proteome</keyword>
<accession>A0AA37T4W2</accession>
<comment type="caution">
    <text evidence="2">The sequence shown here is derived from an EMBL/GenBank/DDBJ whole genome shotgun (WGS) entry which is preliminary data.</text>
</comment>
<protein>
    <submittedName>
        <fullName evidence="2">Uncharacterized protein</fullName>
    </submittedName>
</protein>
<organism evidence="2 3">
    <name type="scientific">Marinibactrum halimedae</name>
    <dbReference type="NCBI Taxonomy" id="1444977"/>
    <lineage>
        <taxon>Bacteria</taxon>
        <taxon>Pseudomonadati</taxon>
        <taxon>Pseudomonadota</taxon>
        <taxon>Gammaproteobacteria</taxon>
        <taxon>Cellvibrionales</taxon>
        <taxon>Cellvibrionaceae</taxon>
        <taxon>Marinibactrum</taxon>
    </lineage>
</organism>
<feature type="signal peptide" evidence="1">
    <location>
        <begin position="1"/>
        <end position="26"/>
    </location>
</feature>
<reference evidence="2 3" key="1">
    <citation type="journal article" date="2014" name="Int. J. Syst. Evol. Microbiol.">
        <title>Complete genome sequence of Corynebacterium casei LMG S-19264T (=DSM 44701T), isolated from a smear-ripened cheese.</title>
        <authorList>
            <consortium name="US DOE Joint Genome Institute (JGI-PGF)"/>
            <person name="Walter F."/>
            <person name="Albersmeier A."/>
            <person name="Kalinowski J."/>
            <person name="Ruckert C."/>
        </authorList>
    </citation>
    <scope>NUCLEOTIDE SEQUENCE [LARGE SCALE GENOMIC DNA]</scope>
    <source>
        <strain evidence="2 3">NBRC 110095</strain>
    </source>
</reference>
<dbReference type="AlphaFoldDB" id="A0AA37T4W2"/>
<sequence>MNVLKMAKKVASIFIPLIAVPMIASAGVVDPGNERQIWRDAAVISHLYTENVDTKTQVMVLSANEQHDVAFEILPRQIAVGQQPHKVLWELELIPQTKFFKLKSLQYGLYLAGNQASGRVSLVSDTEAEGLHTHWYIKALTTEGDVAILNRNEHDNGKEWALIPQRGSNPQARPLELVELNDPNNSKFLLRMDSRFLETWLTPFDIERETCLVYLNNGAPMDGFYTPAPSATSSDGVSRRFKVKLGGDKAHLYEFVDDLGFDPRAQNLTDEQQAVLAQIRNTIANMRVVQNGEYTADAVYNTFINQLSLAYGSESAAMLYFPGSWDAFRADRAAGKIVKQVKVLNGKSLGIRVTIHDPLVATYSYAMLALKTKNGIQQFVFVDPTDVTRPAKPY</sequence>
<evidence type="ECO:0000256" key="1">
    <source>
        <dbReference type="SAM" id="SignalP"/>
    </source>
</evidence>
<dbReference type="RefSeq" id="WP_232593327.1">
    <property type="nucleotide sequence ID" value="NZ_BSPD01000029.1"/>
</dbReference>
<evidence type="ECO:0000313" key="2">
    <source>
        <dbReference type="EMBL" id="GLS25288.1"/>
    </source>
</evidence>
<feature type="chain" id="PRO_5041327704" evidence="1">
    <location>
        <begin position="27"/>
        <end position="394"/>
    </location>
</feature>
<evidence type="ECO:0000313" key="3">
    <source>
        <dbReference type="Proteomes" id="UP001156870"/>
    </source>
</evidence>